<keyword evidence="3 5" id="KW-0745">Spermidine biosynthesis</keyword>
<feature type="domain" description="PABS" evidence="7">
    <location>
        <begin position="7"/>
        <end position="243"/>
    </location>
</feature>
<dbReference type="PANTHER" id="PTHR11558:SF11">
    <property type="entry name" value="SPERMIDINE SYNTHASE"/>
    <property type="match status" value="1"/>
</dbReference>
<dbReference type="HAMAP" id="MF_00198">
    <property type="entry name" value="Spermidine_synth"/>
    <property type="match status" value="1"/>
</dbReference>
<geneLocation type="plasmid" evidence="8 9">
    <name>pCadTS8_2</name>
</geneLocation>
<dbReference type="InterPro" id="IPR029063">
    <property type="entry name" value="SAM-dependent_MTases_sf"/>
</dbReference>
<dbReference type="SUPFAM" id="SSF53335">
    <property type="entry name" value="S-adenosyl-L-methionine-dependent methyltransferases"/>
    <property type="match status" value="1"/>
</dbReference>
<feature type="binding site" evidence="5">
    <location>
        <position position="112"/>
    </location>
    <ligand>
        <name>S-methyl-5'-thioadenosine</name>
        <dbReference type="ChEBI" id="CHEBI:17509"/>
    </ligand>
</feature>
<feature type="binding site" evidence="5">
    <location>
        <begin position="143"/>
        <end position="144"/>
    </location>
    <ligand>
        <name>S-methyl-5'-thioadenosine</name>
        <dbReference type="ChEBI" id="CHEBI:17509"/>
    </ligand>
</feature>
<dbReference type="NCBIfam" id="NF002010">
    <property type="entry name" value="PRK00811.1"/>
    <property type="match status" value="1"/>
</dbReference>
<sequence>MSDLSSPNWFTEQCDHTGTAISLRIKHKIVEKQSRFQKIEIYETTDFGYLMVIDGCTMLSTRDNFLYHEMMTHPALFTHEQPKNVVVIGGGDCGILNQVLKHDSVESVHQVDIDALVTEMAQHYFPQLCESNQDPRAKLEFTDGIQFMQLAKPASFDVIIVDSTDPIGPGEGLFNHAFYRNCLDALRPGGILVQQSQSPILHQALIKEMRDAMRLAGFDDLQSFLFPQPIYPSGMWSCTLARKAEPFGSFRQTDANLLSDKLEYYNPAIHLAGMQLPNFLKRALAL</sequence>
<dbReference type="InterPro" id="IPR030374">
    <property type="entry name" value="PABS"/>
</dbReference>
<keyword evidence="4 5" id="KW-0620">Polyamine biosynthesis</keyword>
<dbReference type="NCBIfam" id="TIGR00417">
    <property type="entry name" value="speE"/>
    <property type="match status" value="1"/>
</dbReference>
<dbReference type="RefSeq" id="WP_268076951.1">
    <property type="nucleotide sequence ID" value="NZ_CP109967.1"/>
</dbReference>
<comment type="pathway">
    <text evidence="5">Amine and polyamine biosynthesis; spermidine biosynthesis; spermidine from putrescine: step 1/1.</text>
</comment>
<reference evidence="8" key="1">
    <citation type="submission" date="2022-10" db="EMBL/GenBank/DDBJ databases">
        <title>Catenovulum adriacola sp. nov. isolated in the Harbour of Susak.</title>
        <authorList>
            <person name="Schoch T."/>
            <person name="Reich S.J."/>
            <person name="Stoeferle S."/>
            <person name="Flaiz M."/>
            <person name="Kazda M."/>
            <person name="Riedel C.U."/>
            <person name="Duerre P."/>
        </authorList>
    </citation>
    <scope>NUCLEOTIDE SEQUENCE</scope>
    <source>
        <strain evidence="8">TS8</strain>
        <plasmid evidence="8">pCadTS8_2</plasmid>
    </source>
</reference>
<feature type="binding site" evidence="5">
    <location>
        <begin position="162"/>
        <end position="165"/>
    </location>
    <ligand>
        <name>spermidine</name>
        <dbReference type="ChEBI" id="CHEBI:57834"/>
    </ligand>
</feature>
<feature type="binding site" evidence="5">
    <location>
        <position position="37"/>
    </location>
    <ligand>
        <name>S-methyl-5'-thioadenosine</name>
        <dbReference type="ChEBI" id="CHEBI:17509"/>
    </ligand>
</feature>
<organism evidence="8 9">
    <name type="scientific">Catenovulum adriaticum</name>
    <dbReference type="NCBI Taxonomy" id="2984846"/>
    <lineage>
        <taxon>Bacteria</taxon>
        <taxon>Pseudomonadati</taxon>
        <taxon>Pseudomonadota</taxon>
        <taxon>Gammaproteobacteria</taxon>
        <taxon>Alteromonadales</taxon>
        <taxon>Alteromonadaceae</taxon>
        <taxon>Catenovulum</taxon>
    </lineage>
</organism>
<keyword evidence="9" id="KW-1185">Reference proteome</keyword>
<gene>
    <name evidence="5 8" type="primary">speE</name>
    <name evidence="8" type="ORF">OLW01_18345</name>
</gene>
<name>A0ABY7AVG9_9ALTE</name>
<evidence type="ECO:0000313" key="8">
    <source>
        <dbReference type="EMBL" id="WAJ72236.1"/>
    </source>
</evidence>
<comment type="subunit">
    <text evidence="5">Homodimer or homotetramer.</text>
</comment>
<dbReference type="Proteomes" id="UP001163726">
    <property type="component" value="Plasmid pCadTS8_2"/>
</dbReference>
<dbReference type="InterPro" id="IPR001045">
    <property type="entry name" value="Spermi_synthase"/>
</dbReference>
<feature type="binding site" evidence="5">
    <location>
        <position position="169"/>
    </location>
    <ligand>
        <name>S-methyl-5'-thioadenosine</name>
        <dbReference type="ChEBI" id="CHEBI:17509"/>
    </ligand>
</feature>
<dbReference type="InterPro" id="IPR035246">
    <property type="entry name" value="Spermidine_synt_N"/>
</dbReference>
<dbReference type="EMBL" id="CP109967">
    <property type="protein sequence ID" value="WAJ72236.1"/>
    <property type="molecule type" value="Genomic_DNA"/>
</dbReference>
<keyword evidence="8" id="KW-0614">Plasmid</keyword>
<feature type="active site" description="Proton acceptor" evidence="5 6">
    <location>
        <position position="162"/>
    </location>
</feature>
<keyword evidence="2 5" id="KW-0808">Transferase</keyword>
<dbReference type="CDD" id="cd02440">
    <property type="entry name" value="AdoMet_MTases"/>
    <property type="match status" value="1"/>
</dbReference>
<feature type="binding site" evidence="5">
    <location>
        <position position="68"/>
    </location>
    <ligand>
        <name>spermidine</name>
        <dbReference type="ChEBI" id="CHEBI:57834"/>
    </ligand>
</feature>
<evidence type="ECO:0000256" key="3">
    <source>
        <dbReference type="ARBA" id="ARBA00023066"/>
    </source>
</evidence>
<comment type="similarity">
    <text evidence="1 5">Belongs to the spermidine/spermine synthase family.</text>
</comment>
<dbReference type="PROSITE" id="PS51006">
    <property type="entry name" value="PABS_2"/>
    <property type="match status" value="1"/>
</dbReference>
<evidence type="ECO:0000256" key="1">
    <source>
        <dbReference type="ARBA" id="ARBA00007867"/>
    </source>
</evidence>
<dbReference type="PANTHER" id="PTHR11558">
    <property type="entry name" value="SPERMIDINE/SPERMINE SYNTHASE"/>
    <property type="match status" value="1"/>
</dbReference>
<proteinExistence type="inferred from homology"/>
<dbReference type="GO" id="GO:0004766">
    <property type="term" value="F:spermidine synthase activity"/>
    <property type="evidence" value="ECO:0007669"/>
    <property type="project" value="UniProtKB-EC"/>
</dbReference>
<feature type="binding site" evidence="5">
    <location>
        <position position="92"/>
    </location>
    <ligand>
        <name>spermidine</name>
        <dbReference type="ChEBI" id="CHEBI:57834"/>
    </ligand>
</feature>
<dbReference type="InterPro" id="IPR037163">
    <property type="entry name" value="Spermidine_synt_N_sf"/>
</dbReference>
<evidence type="ECO:0000256" key="4">
    <source>
        <dbReference type="ARBA" id="ARBA00023115"/>
    </source>
</evidence>
<dbReference type="Gene3D" id="3.40.50.150">
    <property type="entry name" value="Vaccinia Virus protein VP39"/>
    <property type="match status" value="1"/>
</dbReference>
<dbReference type="Gene3D" id="2.30.140.10">
    <property type="entry name" value="Spermidine synthase, tetramerisation domain"/>
    <property type="match status" value="1"/>
</dbReference>
<evidence type="ECO:0000256" key="2">
    <source>
        <dbReference type="ARBA" id="ARBA00022679"/>
    </source>
</evidence>
<dbReference type="EC" id="2.5.1.16" evidence="5"/>
<accession>A0ABY7AVG9</accession>
<comment type="function">
    <text evidence="5">Catalyzes the irreversible transfer of a propylamine group from the amino donor S-adenosylmethioninamine (decarboxy-AdoMet) to putrescine (1,4-diaminobutane) to yield spermidine.</text>
</comment>
<evidence type="ECO:0000313" key="9">
    <source>
        <dbReference type="Proteomes" id="UP001163726"/>
    </source>
</evidence>
<evidence type="ECO:0000256" key="6">
    <source>
        <dbReference type="PROSITE-ProRule" id="PRU00354"/>
    </source>
</evidence>
<dbReference type="Pfam" id="PF01564">
    <property type="entry name" value="Spermine_synth"/>
    <property type="match status" value="1"/>
</dbReference>
<dbReference type="Pfam" id="PF17284">
    <property type="entry name" value="Spermine_synt_N"/>
    <property type="match status" value="1"/>
</dbReference>
<protein>
    <recommendedName>
        <fullName evidence="5">Polyamine aminopropyltransferase</fullName>
    </recommendedName>
    <alternativeName>
        <fullName evidence="5">Putrescine aminopropyltransferase</fullName>
        <shortName evidence="5">PAPT</shortName>
    </alternativeName>
    <alternativeName>
        <fullName evidence="5">Spermidine synthase</fullName>
        <shortName evidence="5">SPDS</shortName>
        <shortName evidence="5">SPDSY</shortName>
        <ecNumber evidence="5">2.5.1.16</ecNumber>
    </alternativeName>
</protein>
<comment type="catalytic activity">
    <reaction evidence="5">
        <text>S-adenosyl 3-(methylsulfanyl)propylamine + putrescine = S-methyl-5'-thioadenosine + spermidine + H(+)</text>
        <dbReference type="Rhea" id="RHEA:12721"/>
        <dbReference type="ChEBI" id="CHEBI:15378"/>
        <dbReference type="ChEBI" id="CHEBI:17509"/>
        <dbReference type="ChEBI" id="CHEBI:57443"/>
        <dbReference type="ChEBI" id="CHEBI:57834"/>
        <dbReference type="ChEBI" id="CHEBI:326268"/>
        <dbReference type="EC" id="2.5.1.16"/>
    </reaction>
</comment>
<evidence type="ECO:0000259" key="7">
    <source>
        <dbReference type="PROSITE" id="PS51006"/>
    </source>
</evidence>
<evidence type="ECO:0000256" key="5">
    <source>
        <dbReference type="HAMAP-Rule" id="MF_00198"/>
    </source>
</evidence>